<dbReference type="InterPro" id="IPR004360">
    <property type="entry name" value="Glyas_Fos-R_dOase_dom"/>
</dbReference>
<keyword evidence="3" id="KW-1185">Reference proteome</keyword>
<dbReference type="CDD" id="cd07246">
    <property type="entry name" value="VOC_like"/>
    <property type="match status" value="1"/>
</dbReference>
<dbReference type="InterPro" id="IPR029068">
    <property type="entry name" value="Glyas_Bleomycin-R_OHBP_Dase"/>
</dbReference>
<organism evidence="2 3">
    <name type="scientific">Splendidivirga corallicola</name>
    <dbReference type="NCBI Taxonomy" id="3051826"/>
    <lineage>
        <taxon>Bacteria</taxon>
        <taxon>Pseudomonadati</taxon>
        <taxon>Bacteroidota</taxon>
        <taxon>Cytophagia</taxon>
        <taxon>Cytophagales</taxon>
        <taxon>Splendidivirgaceae</taxon>
        <taxon>Splendidivirga</taxon>
    </lineage>
</organism>
<gene>
    <name evidence="2" type="ORF">QQ008_19560</name>
</gene>
<dbReference type="Proteomes" id="UP001172082">
    <property type="component" value="Unassembled WGS sequence"/>
</dbReference>
<dbReference type="PROSITE" id="PS51819">
    <property type="entry name" value="VOC"/>
    <property type="match status" value="1"/>
</dbReference>
<evidence type="ECO:0000313" key="2">
    <source>
        <dbReference type="EMBL" id="MDN5203595.1"/>
    </source>
</evidence>
<protein>
    <submittedName>
        <fullName evidence="2">VOC family protein</fullName>
    </submittedName>
</protein>
<comment type="caution">
    <text evidence="2">The sequence shown here is derived from an EMBL/GenBank/DDBJ whole genome shotgun (WGS) entry which is preliminary data.</text>
</comment>
<feature type="domain" description="VOC" evidence="1">
    <location>
        <begin position="9"/>
        <end position="130"/>
    </location>
</feature>
<accession>A0ABT8KVW5</accession>
<dbReference type="RefSeq" id="WP_346753620.1">
    <property type="nucleotide sequence ID" value="NZ_JAUJEA010000008.1"/>
</dbReference>
<dbReference type="EMBL" id="JAUJEA010000008">
    <property type="protein sequence ID" value="MDN5203595.1"/>
    <property type="molecule type" value="Genomic_DNA"/>
</dbReference>
<reference evidence="2" key="1">
    <citation type="submission" date="2023-06" db="EMBL/GenBank/DDBJ databases">
        <title>Genomic of Parafulvivirga corallium.</title>
        <authorList>
            <person name="Wang G."/>
        </authorList>
    </citation>
    <scope>NUCLEOTIDE SEQUENCE</scope>
    <source>
        <strain evidence="2">BMA10</strain>
    </source>
</reference>
<dbReference type="Gene3D" id="3.30.720.110">
    <property type="match status" value="1"/>
</dbReference>
<dbReference type="Gene3D" id="3.30.720.120">
    <property type="match status" value="1"/>
</dbReference>
<evidence type="ECO:0000313" key="3">
    <source>
        <dbReference type="Proteomes" id="UP001172082"/>
    </source>
</evidence>
<proteinExistence type="predicted"/>
<evidence type="ECO:0000259" key="1">
    <source>
        <dbReference type="PROSITE" id="PS51819"/>
    </source>
</evidence>
<dbReference type="SUPFAM" id="SSF54593">
    <property type="entry name" value="Glyoxalase/Bleomycin resistance protein/Dihydroxybiphenyl dioxygenase"/>
    <property type="match status" value="1"/>
</dbReference>
<dbReference type="PANTHER" id="PTHR34109:SF1">
    <property type="entry name" value="VOC DOMAIN-CONTAINING PROTEIN"/>
    <property type="match status" value="1"/>
</dbReference>
<dbReference type="InterPro" id="IPR037523">
    <property type="entry name" value="VOC_core"/>
</dbReference>
<dbReference type="Pfam" id="PF00903">
    <property type="entry name" value="Glyoxalase"/>
    <property type="match status" value="1"/>
</dbReference>
<dbReference type="PANTHER" id="PTHR34109">
    <property type="entry name" value="BNAUNNG04460D PROTEIN-RELATED"/>
    <property type="match status" value="1"/>
</dbReference>
<name>A0ABT8KVW5_9BACT</name>
<sequence length="133" mass="15219">MNKLQNPFGLHTITPYLVVENVEQLIDFLKRVFKAELRGEINYRSDNSVQHAEIKIGDSVVMLGEPRPDFPEVTPMTCGMYLYVDDCDVVYERALKFGGHSISEPMNYPHGDRYAGIKDFAGNIWWIVTHIGK</sequence>